<reference evidence="3 4" key="1">
    <citation type="submission" date="2016-10" db="EMBL/GenBank/DDBJ databases">
        <authorList>
            <person name="de Groot N.N."/>
        </authorList>
    </citation>
    <scope>NUCLEOTIDE SEQUENCE [LARGE SCALE GENOMIC DNA]</scope>
    <source>
        <strain evidence="3 4">DSM 21039</strain>
    </source>
</reference>
<evidence type="ECO:0000256" key="2">
    <source>
        <dbReference type="SAM" id="Phobius"/>
    </source>
</evidence>
<keyword evidence="2" id="KW-0472">Membrane</keyword>
<feature type="transmembrane region" description="Helical" evidence="2">
    <location>
        <begin position="33"/>
        <end position="54"/>
    </location>
</feature>
<dbReference type="InterPro" id="IPR046657">
    <property type="entry name" value="DUF6766"/>
</dbReference>
<evidence type="ECO:0000256" key="1">
    <source>
        <dbReference type="SAM" id="MobiDB-lite"/>
    </source>
</evidence>
<keyword evidence="2" id="KW-1133">Transmembrane helix</keyword>
<feature type="region of interest" description="Disordered" evidence="1">
    <location>
        <begin position="111"/>
        <end position="137"/>
    </location>
</feature>
<dbReference type="STRING" id="573321.SAMN04488505_1021116"/>
<evidence type="ECO:0008006" key="5">
    <source>
        <dbReference type="Google" id="ProtNLM"/>
    </source>
</evidence>
<dbReference type="Proteomes" id="UP000198984">
    <property type="component" value="Unassembled WGS sequence"/>
</dbReference>
<dbReference type="EMBL" id="FOBB01000002">
    <property type="protein sequence ID" value="SEL78838.1"/>
    <property type="molecule type" value="Genomic_DNA"/>
</dbReference>
<organism evidence="3 4">
    <name type="scientific">Chitinophaga rupis</name>
    <dbReference type="NCBI Taxonomy" id="573321"/>
    <lineage>
        <taxon>Bacteria</taxon>
        <taxon>Pseudomonadati</taxon>
        <taxon>Bacteroidota</taxon>
        <taxon>Chitinophagia</taxon>
        <taxon>Chitinophagales</taxon>
        <taxon>Chitinophagaceae</taxon>
        <taxon>Chitinophaga</taxon>
    </lineage>
</organism>
<name>A0A1H7T292_9BACT</name>
<accession>A0A1H7T292</accession>
<dbReference type="AlphaFoldDB" id="A0A1H7T292"/>
<keyword evidence="4" id="KW-1185">Reference proteome</keyword>
<sequence length="245" mass="28062">MPGENNGRICWPIIWRGKEMGNTKTSFFYRNSLSILLLSMMLLFWSCQFITGWIQHNKDLEEQQQPALSAAQYITSGHFISATFENWESEFLQMAIYVVLTVGFRQKGSSESKKLKDEPGAGEEEVDREPQPRPDAPWPVRKGGIWLAIYQHSLSIAFALLFLLSFWMHFLGSFKDYNEEQLIKGQPTMAAGEYLGDAHFWFESFQNWQSEFLAVAAIVLLSIWLRQKGSPESKPVDAPHSETGK</sequence>
<protein>
    <recommendedName>
        <fullName evidence="5">Transmembrane protein</fullName>
    </recommendedName>
</protein>
<gene>
    <name evidence="3" type="ORF">SAMN04488505_1021116</name>
</gene>
<keyword evidence="2" id="KW-0812">Transmembrane</keyword>
<evidence type="ECO:0000313" key="4">
    <source>
        <dbReference type="Proteomes" id="UP000198984"/>
    </source>
</evidence>
<evidence type="ECO:0000313" key="3">
    <source>
        <dbReference type="EMBL" id="SEL78838.1"/>
    </source>
</evidence>
<proteinExistence type="predicted"/>
<dbReference type="Pfam" id="PF20554">
    <property type="entry name" value="DUF6766"/>
    <property type="match status" value="1"/>
</dbReference>
<feature type="transmembrane region" description="Helical" evidence="2">
    <location>
        <begin position="145"/>
        <end position="168"/>
    </location>
</feature>